<feature type="compositionally biased region" description="Polar residues" evidence="13">
    <location>
        <begin position="212"/>
        <end position="228"/>
    </location>
</feature>
<feature type="domain" description="C2H2-type" evidence="14">
    <location>
        <begin position="352"/>
        <end position="379"/>
    </location>
</feature>
<dbReference type="AlphaFoldDB" id="A0A6P8SPR1"/>
<keyword evidence="3" id="KW-0479">Metal-binding</keyword>
<feature type="domain" description="C2H2-type" evidence="14">
    <location>
        <begin position="236"/>
        <end position="263"/>
    </location>
</feature>
<dbReference type="FunFam" id="3.30.160.60:FF:001732">
    <property type="entry name" value="Zgc:162936"/>
    <property type="match status" value="1"/>
</dbReference>
<feature type="compositionally biased region" description="Basic and acidic residues" evidence="13">
    <location>
        <begin position="446"/>
        <end position="473"/>
    </location>
</feature>
<comment type="subcellular location">
    <subcellularLocation>
        <location evidence="1">Nucleus</location>
    </subcellularLocation>
</comment>
<feature type="domain" description="C2H2-type" evidence="14">
    <location>
        <begin position="939"/>
        <end position="966"/>
    </location>
</feature>
<sequence>MSVVLLSLVKQRLTAAAEDIFVLFERTISEYEEELSRSKQENERHRKLLDAVLQPQLQIHRADVQQLVVVKEEVPPEQQEWSSSLDQEDPEPPPHIKEEQEELWSSQEGEQLQGLEEADIIKSTFTPVPVKSEDDEEKPQSSQLHQRQTEHLETEADGEDCGGPEPARNSDPERHLQPETEDNPGDSSEPDTEDSFEPDTEDSGDWKETREPGSNCQRNKQDPVSDSGRSAGEKTFGCSVCKKSFVQSSHLKEHIRIHTGEKPFSCSVCKKYFKNGGHLKCHMRIHTGEKPFSCSVCKKSFAQRSDLKGHIRIHTGEKPFSCSVCDKRFTHSYQVQRHKCVGSRRSAGEKPFSCSVCEKSFAQRGNLKAHMRFHTGEKPFSCSVCDKTFTHSYQVKRHKCVGRQSSQLHQTQTEENREAEPPASSSAEHMETEADGEDCGGPEPARSSDPERPLQPETEDHPGDSSEPDTKDREDDDFWKQSSESLSDLSFLTFFHSGDTFNSNHQGEELFTEGGNQNQHIPNQEDPESPPHMKEEQEELWSSQEGEQLQGLEEADITKSTFTPVPVKSEDDEEKPQSSQLHQRQTEHLETEADGEDCGGPEPARNSHPERHLQPETEDNPGGFSEPDTGETSEPDTEDSGDWKETREPGSNSQRNKQDPVSDSGRSAGEKSYCCSVCKKSFKQSSHLKEHIRIHTGEKPFSCSVCKKSFKNGGHLKGHMRIHTGEKPFSCAVCKKYFTQGGYLKGHMRIHTGEKPFSCSLCNRSFAQRVALKGHMRIHTGEKPFSCSVCKKSFAQRSALKGHIRIHTGEKPFSCSICGKRFTRSHQVKSHKCVGRQSSQLHQTQTEENREAEPPASSSAEHMETEADGEDCGGPEPARNSATERHLQPETEDNPGDSSEPETEDSADWKKTREPGSNSQRNKQGPVSDSRRSAGEKPFSCSFCEKSFAQRGNVKGHMRIHTGEKPFSCSVCDKIFTWSSHVKRHKCVGRQSSQLHQTQTEENREAEPPASSSAEQMETEAD</sequence>
<keyword evidence="10" id="KW-0539">Nucleus</keyword>
<keyword evidence="6" id="KW-0862">Zinc</keyword>
<evidence type="ECO:0000256" key="7">
    <source>
        <dbReference type="ARBA" id="ARBA00023015"/>
    </source>
</evidence>
<dbReference type="GO" id="GO:0005694">
    <property type="term" value="C:chromosome"/>
    <property type="evidence" value="ECO:0007669"/>
    <property type="project" value="UniProtKB-ARBA"/>
</dbReference>
<evidence type="ECO:0000259" key="14">
    <source>
        <dbReference type="PROSITE" id="PS50157"/>
    </source>
</evidence>
<evidence type="ECO:0000256" key="2">
    <source>
        <dbReference type="ARBA" id="ARBA00006991"/>
    </source>
</evidence>
<evidence type="ECO:0000256" key="4">
    <source>
        <dbReference type="ARBA" id="ARBA00022737"/>
    </source>
</evidence>
<feature type="region of interest" description="Disordered" evidence="13">
    <location>
        <begin position="496"/>
        <end position="670"/>
    </location>
</feature>
<feature type="domain" description="C2H2-type" evidence="14">
    <location>
        <begin position="320"/>
        <end position="351"/>
    </location>
</feature>
<proteinExistence type="inferred from homology"/>
<protein>
    <submittedName>
        <fullName evidence="16">Zinc finger protein 665-like</fullName>
    </submittedName>
</protein>
<keyword evidence="15" id="KW-1185">Reference proteome</keyword>
<keyword evidence="9" id="KW-0804">Transcription</keyword>
<feature type="compositionally biased region" description="Basic and acidic residues" evidence="13">
    <location>
        <begin position="168"/>
        <end position="178"/>
    </location>
</feature>
<dbReference type="RefSeq" id="XP_034052698.1">
    <property type="nucleotide sequence ID" value="XM_034196807.1"/>
</dbReference>
<dbReference type="GO" id="GO:0045596">
    <property type="term" value="P:negative regulation of cell differentiation"/>
    <property type="evidence" value="ECO:0007669"/>
    <property type="project" value="UniProtKB-ARBA"/>
</dbReference>
<evidence type="ECO:0000256" key="1">
    <source>
        <dbReference type="ARBA" id="ARBA00004123"/>
    </source>
</evidence>
<dbReference type="FunFam" id="3.30.160.60:FF:001485">
    <property type="entry name" value="Krueppel-related zinc finger protein"/>
    <property type="match status" value="2"/>
</dbReference>
<feature type="domain" description="C2H2-type" evidence="14">
    <location>
        <begin position="785"/>
        <end position="812"/>
    </location>
</feature>
<dbReference type="FunFam" id="3.30.160.60:FF:000110">
    <property type="entry name" value="Zinc finger protein-like"/>
    <property type="match status" value="1"/>
</dbReference>
<dbReference type="Gene3D" id="3.30.160.60">
    <property type="entry name" value="Classic Zinc Finger"/>
    <property type="match status" value="14"/>
</dbReference>
<dbReference type="PROSITE" id="PS50157">
    <property type="entry name" value="ZINC_FINGER_C2H2_2"/>
    <property type="match status" value="14"/>
</dbReference>
<evidence type="ECO:0000256" key="10">
    <source>
        <dbReference type="ARBA" id="ARBA00023242"/>
    </source>
</evidence>
<evidence type="ECO:0000256" key="8">
    <source>
        <dbReference type="ARBA" id="ARBA00023125"/>
    </source>
</evidence>
<dbReference type="GeneID" id="117533163"/>
<dbReference type="FunFam" id="3.30.160.60:FF:000512">
    <property type="entry name" value="zinc finger protein 197 isoform X1"/>
    <property type="match status" value="1"/>
</dbReference>
<dbReference type="FunFam" id="3.30.160.60:FF:000710">
    <property type="entry name" value="Zinc finger protein 768"/>
    <property type="match status" value="1"/>
</dbReference>
<feature type="domain" description="C2H2-type" evidence="14">
    <location>
        <begin position="673"/>
        <end position="700"/>
    </location>
</feature>
<feature type="region of interest" description="Disordered" evidence="13">
    <location>
        <begin position="829"/>
        <end position="939"/>
    </location>
</feature>
<feature type="compositionally biased region" description="Basic and acidic residues" evidence="13">
    <location>
        <begin position="605"/>
        <end position="615"/>
    </location>
</feature>
<dbReference type="PROSITE" id="PS00028">
    <property type="entry name" value="ZINC_FINGER_C2H2_1"/>
    <property type="match status" value="10"/>
</dbReference>
<dbReference type="FunFam" id="3.30.160.60:FF:001480">
    <property type="entry name" value="Si:cabz01071911.3"/>
    <property type="match status" value="2"/>
</dbReference>
<dbReference type="Pfam" id="PF00096">
    <property type="entry name" value="zf-C2H2"/>
    <property type="match status" value="9"/>
</dbReference>
<evidence type="ECO:0000256" key="12">
    <source>
        <dbReference type="SAM" id="Coils"/>
    </source>
</evidence>
<feature type="domain" description="C2H2-type" evidence="14">
    <location>
        <begin position="967"/>
        <end position="1001"/>
    </location>
</feature>
<name>A0A6P8SPR1_GYMAC</name>
<feature type="region of interest" description="Disordered" evidence="13">
    <location>
        <begin position="73"/>
        <end position="233"/>
    </location>
</feature>
<comment type="similarity">
    <text evidence="2">Belongs to the krueppel C2H2-type zinc-finger protein family.</text>
</comment>
<dbReference type="GO" id="GO:0000978">
    <property type="term" value="F:RNA polymerase II cis-regulatory region sequence-specific DNA binding"/>
    <property type="evidence" value="ECO:0007669"/>
    <property type="project" value="TreeGrafter"/>
</dbReference>
<accession>A0A6P8SPR1</accession>
<evidence type="ECO:0000313" key="15">
    <source>
        <dbReference type="Proteomes" id="UP000515161"/>
    </source>
</evidence>
<gene>
    <name evidence="16" type="primary">LOC117533163</name>
</gene>
<organism evidence="15 16">
    <name type="scientific">Gymnodraco acuticeps</name>
    <name type="common">Antarctic dragonfish</name>
    <dbReference type="NCBI Taxonomy" id="8218"/>
    <lineage>
        <taxon>Eukaryota</taxon>
        <taxon>Metazoa</taxon>
        <taxon>Chordata</taxon>
        <taxon>Craniata</taxon>
        <taxon>Vertebrata</taxon>
        <taxon>Euteleostomi</taxon>
        <taxon>Actinopterygii</taxon>
        <taxon>Neopterygii</taxon>
        <taxon>Teleostei</taxon>
        <taxon>Neoteleostei</taxon>
        <taxon>Acanthomorphata</taxon>
        <taxon>Eupercaria</taxon>
        <taxon>Perciformes</taxon>
        <taxon>Notothenioidei</taxon>
        <taxon>Bathydraconidae</taxon>
        <taxon>Gymnodraco</taxon>
    </lineage>
</organism>
<reference evidence="16" key="1">
    <citation type="submission" date="2025-08" db="UniProtKB">
        <authorList>
            <consortium name="RefSeq"/>
        </authorList>
    </citation>
    <scope>IDENTIFICATION</scope>
</reference>
<dbReference type="FunFam" id="3.30.160.60:FF:000446">
    <property type="entry name" value="Zinc finger protein"/>
    <property type="match status" value="2"/>
</dbReference>
<feature type="compositionally biased region" description="Acidic residues" evidence="13">
    <location>
        <begin position="890"/>
        <end position="906"/>
    </location>
</feature>
<dbReference type="InterPro" id="IPR013087">
    <property type="entry name" value="Znf_C2H2_type"/>
</dbReference>
<feature type="domain" description="C2H2-type" evidence="14">
    <location>
        <begin position="729"/>
        <end position="756"/>
    </location>
</feature>
<dbReference type="Proteomes" id="UP000515161">
    <property type="component" value="Unplaced"/>
</dbReference>
<dbReference type="FunFam" id="3.30.160.60:FF:000912">
    <property type="entry name" value="Zinc finger protein 660"/>
    <property type="match status" value="1"/>
</dbReference>
<dbReference type="FunFam" id="3.30.160.60:FF:000733">
    <property type="entry name" value="Zinc finger protein 236 variant"/>
    <property type="match status" value="1"/>
</dbReference>
<evidence type="ECO:0000256" key="5">
    <source>
        <dbReference type="ARBA" id="ARBA00022771"/>
    </source>
</evidence>
<feature type="region of interest" description="Disordered" evidence="13">
    <location>
        <begin position="986"/>
        <end position="1022"/>
    </location>
</feature>
<dbReference type="GO" id="GO:0000981">
    <property type="term" value="F:DNA-binding transcription factor activity, RNA polymerase II-specific"/>
    <property type="evidence" value="ECO:0007669"/>
    <property type="project" value="TreeGrafter"/>
</dbReference>
<evidence type="ECO:0000256" key="3">
    <source>
        <dbReference type="ARBA" id="ARBA00022723"/>
    </source>
</evidence>
<feature type="domain" description="C2H2-type" evidence="14">
    <location>
        <begin position="380"/>
        <end position="414"/>
    </location>
</feature>
<evidence type="ECO:0000313" key="16">
    <source>
        <dbReference type="RefSeq" id="XP_034052698.1"/>
    </source>
</evidence>
<dbReference type="OrthoDB" id="8113227at2759"/>
<feature type="domain" description="C2H2-type" evidence="14">
    <location>
        <begin position="292"/>
        <end position="319"/>
    </location>
</feature>
<keyword evidence="5 11" id="KW-0863">Zinc-finger</keyword>
<dbReference type="InterPro" id="IPR036236">
    <property type="entry name" value="Znf_C2H2_sf"/>
</dbReference>
<keyword evidence="7" id="KW-0805">Transcription regulation</keyword>
<dbReference type="SMART" id="SM00355">
    <property type="entry name" value="ZnF_C2H2"/>
    <property type="match status" value="14"/>
</dbReference>
<dbReference type="InParanoid" id="A0A6P8SPR1"/>
<dbReference type="GO" id="GO:0045893">
    <property type="term" value="P:positive regulation of DNA-templated transcription"/>
    <property type="evidence" value="ECO:0007669"/>
    <property type="project" value="UniProtKB-ARBA"/>
</dbReference>
<evidence type="ECO:0000256" key="13">
    <source>
        <dbReference type="SAM" id="MobiDB-lite"/>
    </source>
</evidence>
<feature type="domain" description="C2H2-type" evidence="14">
    <location>
        <begin position="757"/>
        <end position="784"/>
    </location>
</feature>
<evidence type="ECO:0000256" key="11">
    <source>
        <dbReference type="PROSITE-ProRule" id="PRU00042"/>
    </source>
</evidence>
<keyword evidence="8" id="KW-0238">DNA-binding</keyword>
<evidence type="ECO:0000256" key="9">
    <source>
        <dbReference type="ARBA" id="ARBA00023163"/>
    </source>
</evidence>
<dbReference type="FunFam" id="3.30.160.60:FF:002716">
    <property type="entry name" value="Zinc finger protein 212"/>
    <property type="match status" value="1"/>
</dbReference>
<dbReference type="SUPFAM" id="SSF57667">
    <property type="entry name" value="beta-beta-alpha zinc fingers"/>
    <property type="match status" value="7"/>
</dbReference>
<feature type="compositionally biased region" description="Polar residues" evidence="13">
    <location>
        <begin position="915"/>
        <end position="927"/>
    </location>
</feature>
<feature type="domain" description="C2H2-type" evidence="14">
    <location>
        <begin position="813"/>
        <end position="847"/>
    </location>
</feature>
<keyword evidence="4" id="KW-0677">Repeat</keyword>
<feature type="region of interest" description="Disordered" evidence="13">
    <location>
        <begin position="401"/>
        <end position="481"/>
    </location>
</feature>
<feature type="non-terminal residue" evidence="16">
    <location>
        <position position="1022"/>
    </location>
</feature>
<keyword evidence="12" id="KW-0175">Coiled coil</keyword>
<dbReference type="PANTHER" id="PTHR23235:SF120">
    <property type="entry name" value="KRUPPEL-LIKE FACTOR 15"/>
    <property type="match status" value="1"/>
</dbReference>
<dbReference type="KEGG" id="gacu:117533163"/>
<dbReference type="FunFam" id="3.30.160.60:FF:001498">
    <property type="entry name" value="Zinc finger protein 404"/>
    <property type="match status" value="1"/>
</dbReference>
<dbReference type="Pfam" id="PF12874">
    <property type="entry name" value="zf-met"/>
    <property type="match status" value="1"/>
</dbReference>
<feature type="compositionally biased region" description="Polar residues" evidence="13">
    <location>
        <begin position="649"/>
        <end position="665"/>
    </location>
</feature>
<feature type="coiled-coil region" evidence="12">
    <location>
        <begin position="21"/>
        <end position="48"/>
    </location>
</feature>
<evidence type="ECO:0000256" key="6">
    <source>
        <dbReference type="ARBA" id="ARBA00022833"/>
    </source>
</evidence>
<feature type="domain" description="C2H2-type" evidence="14">
    <location>
        <begin position="701"/>
        <end position="728"/>
    </location>
</feature>
<dbReference type="GO" id="GO:0008270">
    <property type="term" value="F:zinc ion binding"/>
    <property type="evidence" value="ECO:0007669"/>
    <property type="project" value="UniProtKB-KW"/>
</dbReference>
<dbReference type="GO" id="GO:0005634">
    <property type="term" value="C:nucleus"/>
    <property type="evidence" value="ECO:0007669"/>
    <property type="project" value="UniProtKB-SubCell"/>
</dbReference>
<feature type="domain" description="C2H2-type" evidence="14">
    <location>
        <begin position="264"/>
        <end position="291"/>
    </location>
</feature>
<feature type="compositionally biased region" description="Acidic residues" evidence="13">
    <location>
        <begin position="179"/>
        <end position="203"/>
    </location>
</feature>
<dbReference type="PANTHER" id="PTHR23235">
    <property type="entry name" value="KRUEPPEL-LIKE TRANSCRIPTION FACTOR"/>
    <property type="match status" value="1"/>
</dbReference>
<feature type="compositionally biased region" description="Acidic residues" evidence="13">
    <location>
        <begin position="628"/>
        <end position="640"/>
    </location>
</feature>